<protein>
    <submittedName>
        <fullName evidence="1">Uncharacterized protein</fullName>
    </submittedName>
</protein>
<evidence type="ECO:0000313" key="1">
    <source>
        <dbReference type="EMBL" id="GFY38293.1"/>
    </source>
</evidence>
<dbReference type="Proteomes" id="UP000886998">
    <property type="component" value="Unassembled WGS sequence"/>
</dbReference>
<comment type="caution">
    <text evidence="1">The sequence shown here is derived from an EMBL/GenBank/DDBJ whole genome shotgun (WGS) entry which is preliminary data.</text>
</comment>
<gene>
    <name evidence="1" type="ORF">TNIN_326861</name>
</gene>
<proteinExistence type="predicted"/>
<reference evidence="1" key="1">
    <citation type="submission" date="2020-08" db="EMBL/GenBank/DDBJ databases">
        <title>Multicomponent nature underlies the extraordinary mechanical properties of spider dragline silk.</title>
        <authorList>
            <person name="Kono N."/>
            <person name="Nakamura H."/>
            <person name="Mori M."/>
            <person name="Yoshida Y."/>
            <person name="Ohtoshi R."/>
            <person name="Malay A.D."/>
            <person name="Moran D.A.P."/>
            <person name="Tomita M."/>
            <person name="Numata K."/>
            <person name="Arakawa K."/>
        </authorList>
    </citation>
    <scope>NUCLEOTIDE SEQUENCE</scope>
</reference>
<dbReference type="AlphaFoldDB" id="A0A8X6WN84"/>
<dbReference type="EMBL" id="BMAV01000765">
    <property type="protein sequence ID" value="GFY38293.1"/>
    <property type="molecule type" value="Genomic_DNA"/>
</dbReference>
<sequence length="99" mass="11121">MHDWYHSIYLGDALALQCSSQEKTTLILFNAYPQALIYSNGIKYLQFAQSITLVNLPMNISSHSEVLKAKSHFQSINSSRFSSGSESYKLILALQVFGD</sequence>
<name>A0A8X6WN84_9ARAC</name>
<organism evidence="1 2">
    <name type="scientific">Trichonephila inaurata madagascariensis</name>
    <dbReference type="NCBI Taxonomy" id="2747483"/>
    <lineage>
        <taxon>Eukaryota</taxon>
        <taxon>Metazoa</taxon>
        <taxon>Ecdysozoa</taxon>
        <taxon>Arthropoda</taxon>
        <taxon>Chelicerata</taxon>
        <taxon>Arachnida</taxon>
        <taxon>Araneae</taxon>
        <taxon>Araneomorphae</taxon>
        <taxon>Entelegynae</taxon>
        <taxon>Araneoidea</taxon>
        <taxon>Nephilidae</taxon>
        <taxon>Trichonephila</taxon>
        <taxon>Trichonephila inaurata</taxon>
    </lineage>
</organism>
<keyword evidence="2" id="KW-1185">Reference proteome</keyword>
<accession>A0A8X6WN84</accession>
<evidence type="ECO:0000313" key="2">
    <source>
        <dbReference type="Proteomes" id="UP000886998"/>
    </source>
</evidence>